<sequence length="78" mass="8519">MGIYILCQKVKGSMPSSTSALSGPCYHDKTHKRSFPELGEGLSLSLSGCHVISGISPCVHLPFLLHPLQKKQTNKKNR</sequence>
<accession>A0A668AB35</accession>
<dbReference type="Proteomes" id="UP000472263">
    <property type="component" value="Chromosome 18"/>
</dbReference>
<dbReference type="AlphaFoldDB" id="A0A668AB35"/>
<evidence type="ECO:0000313" key="2">
    <source>
        <dbReference type="Proteomes" id="UP000472263"/>
    </source>
</evidence>
<name>A0A668AB35_9TELE</name>
<evidence type="ECO:0000313" key="1">
    <source>
        <dbReference type="Ensembl" id="ENSMMDP00005052015.1"/>
    </source>
</evidence>
<reference evidence="1" key="1">
    <citation type="submission" date="2019-06" db="EMBL/GenBank/DDBJ databases">
        <authorList>
            <consortium name="Wellcome Sanger Institute Data Sharing"/>
        </authorList>
    </citation>
    <scope>NUCLEOTIDE SEQUENCE [LARGE SCALE GENOMIC DNA]</scope>
</reference>
<proteinExistence type="predicted"/>
<dbReference type="Ensembl" id="ENSMMDT00005053026.1">
    <property type="protein sequence ID" value="ENSMMDP00005052015.1"/>
    <property type="gene ID" value="ENSMMDG00005023489.1"/>
</dbReference>
<dbReference type="InParanoid" id="A0A668AB35"/>
<organism evidence="1 2">
    <name type="scientific">Myripristis murdjan</name>
    <name type="common">pinecone soldierfish</name>
    <dbReference type="NCBI Taxonomy" id="586833"/>
    <lineage>
        <taxon>Eukaryota</taxon>
        <taxon>Metazoa</taxon>
        <taxon>Chordata</taxon>
        <taxon>Craniata</taxon>
        <taxon>Vertebrata</taxon>
        <taxon>Euteleostomi</taxon>
        <taxon>Actinopterygii</taxon>
        <taxon>Neopterygii</taxon>
        <taxon>Teleostei</taxon>
        <taxon>Neoteleostei</taxon>
        <taxon>Acanthomorphata</taxon>
        <taxon>Holocentriformes</taxon>
        <taxon>Holocentridae</taxon>
        <taxon>Myripristis</taxon>
    </lineage>
</organism>
<protein>
    <submittedName>
        <fullName evidence="1">Uncharacterized protein</fullName>
    </submittedName>
</protein>
<reference evidence="1" key="2">
    <citation type="submission" date="2025-08" db="UniProtKB">
        <authorList>
            <consortium name="Ensembl"/>
        </authorList>
    </citation>
    <scope>IDENTIFICATION</scope>
</reference>
<reference evidence="1" key="3">
    <citation type="submission" date="2025-09" db="UniProtKB">
        <authorList>
            <consortium name="Ensembl"/>
        </authorList>
    </citation>
    <scope>IDENTIFICATION</scope>
</reference>
<keyword evidence="2" id="KW-1185">Reference proteome</keyword>